<dbReference type="Pfam" id="PF00440">
    <property type="entry name" value="TetR_N"/>
    <property type="match status" value="1"/>
</dbReference>
<dbReference type="SUPFAM" id="SSF46689">
    <property type="entry name" value="Homeodomain-like"/>
    <property type="match status" value="1"/>
</dbReference>
<organism evidence="4 5">
    <name type="scientific">Roseibium aggregatum</name>
    <dbReference type="NCBI Taxonomy" id="187304"/>
    <lineage>
        <taxon>Bacteria</taxon>
        <taxon>Pseudomonadati</taxon>
        <taxon>Pseudomonadota</taxon>
        <taxon>Alphaproteobacteria</taxon>
        <taxon>Hyphomicrobiales</taxon>
        <taxon>Stappiaceae</taxon>
        <taxon>Roseibium</taxon>
    </lineage>
</organism>
<proteinExistence type="predicted"/>
<sequence length="226" mass="24535">MADLGEQTQASFKSGGLSRIQEKNRSLILEAALGEFSMKGFSGATVERIAADAGMSKSNLLYYFSSKEAIYSATLAHILEVWLAPLKTLNPDGEPAQELAAYIRQKIEMSARFPEASKLFANEVMQGAPQILPILQTDLKRLVAEKSQVIEDWIAAGKMRSVDPVHLIFTIWATTQHYADFSVQIKALTGKDLSDAAFQAETEAAVTSLILSGVGLKLPAESDQAV</sequence>
<name>A0A0M6XZC7_9HYPH</name>
<feature type="DNA-binding region" description="H-T-H motif" evidence="2">
    <location>
        <begin position="45"/>
        <end position="64"/>
    </location>
</feature>
<dbReference type="InterPro" id="IPR050109">
    <property type="entry name" value="HTH-type_TetR-like_transc_reg"/>
</dbReference>
<dbReference type="Proteomes" id="UP000048926">
    <property type="component" value="Unassembled WGS sequence"/>
</dbReference>
<accession>A0A0M6XZC7</accession>
<dbReference type="PANTHER" id="PTHR30328:SF54">
    <property type="entry name" value="HTH-TYPE TRANSCRIPTIONAL REPRESSOR SCO4008"/>
    <property type="match status" value="1"/>
</dbReference>
<dbReference type="GO" id="GO:0045892">
    <property type="term" value="P:negative regulation of DNA-templated transcription"/>
    <property type="evidence" value="ECO:0007669"/>
    <property type="project" value="InterPro"/>
</dbReference>
<dbReference type="Pfam" id="PF08362">
    <property type="entry name" value="TetR_C_3"/>
    <property type="match status" value="1"/>
</dbReference>
<evidence type="ECO:0000256" key="2">
    <source>
        <dbReference type="PROSITE-ProRule" id="PRU00335"/>
    </source>
</evidence>
<evidence type="ECO:0000259" key="3">
    <source>
        <dbReference type="PROSITE" id="PS50977"/>
    </source>
</evidence>
<dbReference type="PROSITE" id="PS50977">
    <property type="entry name" value="HTH_TETR_2"/>
    <property type="match status" value="1"/>
</dbReference>
<dbReference type="Gene3D" id="1.10.357.10">
    <property type="entry name" value="Tetracycline Repressor, domain 2"/>
    <property type="match status" value="1"/>
</dbReference>
<dbReference type="InterPro" id="IPR036271">
    <property type="entry name" value="Tet_transcr_reg_TetR-rel_C_sf"/>
</dbReference>
<gene>
    <name evidence="4" type="primary">rutR</name>
    <name evidence="4" type="ORF">LAL4801_00763</name>
</gene>
<dbReference type="Gene3D" id="1.10.10.60">
    <property type="entry name" value="Homeodomain-like"/>
    <property type="match status" value="1"/>
</dbReference>
<reference evidence="5" key="1">
    <citation type="submission" date="2015-07" db="EMBL/GenBank/DDBJ databases">
        <authorList>
            <person name="Rodrigo-Torres Lidia"/>
            <person name="Arahal R.David."/>
        </authorList>
    </citation>
    <scope>NUCLEOTIDE SEQUENCE [LARGE SCALE GENOMIC DNA]</scope>
    <source>
        <strain evidence="5">CECT 4801</strain>
    </source>
</reference>
<keyword evidence="5" id="KW-1185">Reference proteome</keyword>
<dbReference type="EMBL" id="CXST01000001">
    <property type="protein sequence ID" value="CTQ42336.1"/>
    <property type="molecule type" value="Genomic_DNA"/>
</dbReference>
<keyword evidence="1 2" id="KW-0238">DNA-binding</keyword>
<dbReference type="STRING" id="187304.B0E33_26340"/>
<evidence type="ECO:0000313" key="4">
    <source>
        <dbReference type="EMBL" id="CTQ42336.1"/>
    </source>
</evidence>
<dbReference type="GO" id="GO:0003677">
    <property type="term" value="F:DNA binding"/>
    <property type="evidence" value="ECO:0007669"/>
    <property type="project" value="UniProtKB-UniRule"/>
</dbReference>
<dbReference type="InterPro" id="IPR013573">
    <property type="entry name" value="Tscrpt_reg_YcdC_C"/>
</dbReference>
<dbReference type="OrthoDB" id="2356263at2"/>
<protein>
    <submittedName>
        <fullName evidence="4">Rut operon repressor</fullName>
    </submittedName>
</protein>
<dbReference type="PRINTS" id="PR00455">
    <property type="entry name" value="HTHTETR"/>
</dbReference>
<feature type="domain" description="HTH tetR-type" evidence="3">
    <location>
        <begin position="22"/>
        <end position="82"/>
    </location>
</feature>
<evidence type="ECO:0000256" key="1">
    <source>
        <dbReference type="ARBA" id="ARBA00023125"/>
    </source>
</evidence>
<dbReference type="AlphaFoldDB" id="A0A0M6XZC7"/>
<dbReference type="SUPFAM" id="SSF48498">
    <property type="entry name" value="Tetracyclin repressor-like, C-terminal domain"/>
    <property type="match status" value="1"/>
</dbReference>
<dbReference type="RefSeq" id="WP_055654350.1">
    <property type="nucleotide sequence ID" value="NZ_CP045617.1"/>
</dbReference>
<dbReference type="PANTHER" id="PTHR30328">
    <property type="entry name" value="TRANSCRIPTIONAL REPRESSOR"/>
    <property type="match status" value="1"/>
</dbReference>
<dbReference type="InterPro" id="IPR009057">
    <property type="entry name" value="Homeodomain-like_sf"/>
</dbReference>
<dbReference type="InterPro" id="IPR001647">
    <property type="entry name" value="HTH_TetR"/>
</dbReference>
<evidence type="ECO:0000313" key="5">
    <source>
        <dbReference type="Proteomes" id="UP000048926"/>
    </source>
</evidence>